<dbReference type="GO" id="GO:0062054">
    <property type="term" value="F:fluoride channel activity"/>
    <property type="evidence" value="ECO:0007669"/>
    <property type="project" value="UniProtKB-UniRule"/>
</dbReference>
<evidence type="ECO:0000313" key="12">
    <source>
        <dbReference type="EMBL" id="GGG43689.1"/>
    </source>
</evidence>
<gene>
    <name evidence="10" type="primary">fluC</name>
    <name evidence="10" type="synonym">crcB</name>
    <name evidence="12" type="ORF">GCM10011374_02540</name>
</gene>
<evidence type="ECO:0000256" key="3">
    <source>
        <dbReference type="ARBA" id="ARBA00022692"/>
    </source>
</evidence>
<dbReference type="GO" id="GO:0046872">
    <property type="term" value="F:metal ion binding"/>
    <property type="evidence" value="ECO:0007669"/>
    <property type="project" value="UniProtKB-KW"/>
</dbReference>
<keyword evidence="6 10" id="KW-0407">Ion channel</keyword>
<dbReference type="AlphaFoldDB" id="A0A917GG03"/>
<sequence length="161" mass="16810">MSRKPHLRPGLVLLVAVGGAAGTLARYGLSASVPAREGWPVATLLENLVGAFLLGLLLEALVRAGDETPALRRVRLGLGTGLLGGFTTFSAFALEVGRLLTSGSTALAAGYFALSMLGGLLACLAGVVLAARHHRWREGRLPLDPDRAGVPDPAEPRRDRL</sequence>
<dbReference type="InterPro" id="IPR003691">
    <property type="entry name" value="FluC"/>
</dbReference>
<feature type="region of interest" description="Disordered" evidence="11">
    <location>
        <begin position="142"/>
        <end position="161"/>
    </location>
</feature>
<dbReference type="Pfam" id="PF02537">
    <property type="entry name" value="CRCB"/>
    <property type="match status" value="1"/>
</dbReference>
<dbReference type="PANTHER" id="PTHR28259">
    <property type="entry name" value="FLUORIDE EXPORT PROTEIN 1-RELATED"/>
    <property type="match status" value="1"/>
</dbReference>
<evidence type="ECO:0000256" key="11">
    <source>
        <dbReference type="SAM" id="MobiDB-lite"/>
    </source>
</evidence>
<feature type="binding site" evidence="10">
    <location>
        <position position="84"/>
    </location>
    <ligand>
        <name>Na(+)</name>
        <dbReference type="ChEBI" id="CHEBI:29101"/>
        <note>structural</note>
    </ligand>
</feature>
<keyword evidence="2 10" id="KW-1003">Cell membrane</keyword>
<evidence type="ECO:0000256" key="8">
    <source>
        <dbReference type="ARBA" id="ARBA00035585"/>
    </source>
</evidence>
<evidence type="ECO:0000313" key="13">
    <source>
        <dbReference type="Proteomes" id="UP000638848"/>
    </source>
</evidence>
<dbReference type="HAMAP" id="MF_00454">
    <property type="entry name" value="FluC"/>
    <property type="match status" value="1"/>
</dbReference>
<keyword evidence="10" id="KW-0813">Transport</keyword>
<comment type="function">
    <text evidence="9 10">Fluoride-specific ion channel. Important for reducing fluoride concentration in the cell, thus reducing its toxicity.</text>
</comment>
<feature type="binding site" evidence="10">
    <location>
        <position position="87"/>
    </location>
    <ligand>
        <name>Na(+)</name>
        <dbReference type="ChEBI" id="CHEBI:29101"/>
        <note>structural</note>
    </ligand>
</feature>
<reference evidence="12" key="2">
    <citation type="submission" date="2020-09" db="EMBL/GenBank/DDBJ databases">
        <authorList>
            <person name="Sun Q."/>
            <person name="Zhou Y."/>
        </authorList>
    </citation>
    <scope>NUCLEOTIDE SEQUENCE</scope>
    <source>
        <strain evidence="12">CGMCC 1.12187</strain>
    </source>
</reference>
<protein>
    <recommendedName>
        <fullName evidence="10">Fluoride-specific ion channel FluC</fullName>
    </recommendedName>
</protein>
<dbReference type="PANTHER" id="PTHR28259:SF1">
    <property type="entry name" value="FLUORIDE EXPORT PROTEIN 1-RELATED"/>
    <property type="match status" value="1"/>
</dbReference>
<reference evidence="12" key="1">
    <citation type="journal article" date="2014" name="Int. J. Syst. Evol. Microbiol.">
        <title>Complete genome sequence of Corynebacterium casei LMG S-19264T (=DSM 44701T), isolated from a smear-ripened cheese.</title>
        <authorList>
            <consortium name="US DOE Joint Genome Institute (JGI-PGF)"/>
            <person name="Walter F."/>
            <person name="Albersmeier A."/>
            <person name="Kalinowski J."/>
            <person name="Ruckert C."/>
        </authorList>
    </citation>
    <scope>NUCLEOTIDE SEQUENCE</scope>
    <source>
        <strain evidence="12">CGMCC 1.12187</strain>
    </source>
</reference>
<evidence type="ECO:0000256" key="7">
    <source>
        <dbReference type="ARBA" id="ARBA00035120"/>
    </source>
</evidence>
<comment type="subcellular location">
    <subcellularLocation>
        <location evidence="1 10">Cell membrane</location>
        <topology evidence="1 10">Multi-pass membrane protein</topology>
    </subcellularLocation>
</comment>
<dbReference type="GO" id="GO:0140114">
    <property type="term" value="P:cellular detoxification of fluoride"/>
    <property type="evidence" value="ECO:0007669"/>
    <property type="project" value="UniProtKB-UniRule"/>
</dbReference>
<feature type="transmembrane region" description="Helical" evidence="10">
    <location>
        <begin position="74"/>
        <end position="94"/>
    </location>
</feature>
<keyword evidence="4 10" id="KW-1133">Transmembrane helix</keyword>
<evidence type="ECO:0000256" key="1">
    <source>
        <dbReference type="ARBA" id="ARBA00004651"/>
    </source>
</evidence>
<dbReference type="Proteomes" id="UP000638848">
    <property type="component" value="Unassembled WGS sequence"/>
</dbReference>
<keyword evidence="13" id="KW-1185">Reference proteome</keyword>
<feature type="transmembrane region" description="Helical" evidence="10">
    <location>
        <begin position="106"/>
        <end position="131"/>
    </location>
</feature>
<comment type="similarity">
    <text evidence="7 10">Belongs to the fluoride channel Fluc/FEX (TC 1.A.43) family.</text>
</comment>
<evidence type="ECO:0000256" key="5">
    <source>
        <dbReference type="ARBA" id="ARBA00023136"/>
    </source>
</evidence>
<evidence type="ECO:0000256" key="4">
    <source>
        <dbReference type="ARBA" id="ARBA00022989"/>
    </source>
</evidence>
<name>A0A917GG03_9MICC</name>
<dbReference type="GO" id="GO:0005886">
    <property type="term" value="C:plasma membrane"/>
    <property type="evidence" value="ECO:0007669"/>
    <property type="project" value="UniProtKB-SubCell"/>
</dbReference>
<comment type="catalytic activity">
    <reaction evidence="8">
        <text>fluoride(in) = fluoride(out)</text>
        <dbReference type="Rhea" id="RHEA:76159"/>
        <dbReference type="ChEBI" id="CHEBI:17051"/>
    </reaction>
    <physiologicalReaction direction="left-to-right" evidence="8">
        <dbReference type="Rhea" id="RHEA:76160"/>
    </physiologicalReaction>
</comment>
<evidence type="ECO:0000256" key="10">
    <source>
        <dbReference type="HAMAP-Rule" id="MF_00454"/>
    </source>
</evidence>
<evidence type="ECO:0000256" key="2">
    <source>
        <dbReference type="ARBA" id="ARBA00022475"/>
    </source>
</evidence>
<evidence type="ECO:0000256" key="9">
    <source>
        <dbReference type="ARBA" id="ARBA00049940"/>
    </source>
</evidence>
<comment type="activity regulation">
    <text evidence="10">Na(+) is not transported, but it plays an essential structural role and its presence is essential for fluoride channel function.</text>
</comment>
<dbReference type="RefSeq" id="WP_188534013.1">
    <property type="nucleotide sequence ID" value="NZ_BMEQ01000001.1"/>
</dbReference>
<keyword evidence="10" id="KW-0479">Metal-binding</keyword>
<organism evidence="12 13">
    <name type="scientific">Kocuria dechangensis</name>
    <dbReference type="NCBI Taxonomy" id="1176249"/>
    <lineage>
        <taxon>Bacteria</taxon>
        <taxon>Bacillati</taxon>
        <taxon>Actinomycetota</taxon>
        <taxon>Actinomycetes</taxon>
        <taxon>Micrococcales</taxon>
        <taxon>Micrococcaceae</taxon>
        <taxon>Kocuria</taxon>
    </lineage>
</organism>
<keyword evidence="10" id="KW-0406">Ion transport</keyword>
<feature type="transmembrane region" description="Helical" evidence="10">
    <location>
        <begin position="41"/>
        <end position="62"/>
    </location>
</feature>
<comment type="caution">
    <text evidence="12">The sequence shown here is derived from an EMBL/GenBank/DDBJ whole genome shotgun (WGS) entry which is preliminary data.</text>
</comment>
<dbReference type="EMBL" id="BMEQ01000001">
    <property type="protein sequence ID" value="GGG43689.1"/>
    <property type="molecule type" value="Genomic_DNA"/>
</dbReference>
<proteinExistence type="inferred from homology"/>
<accession>A0A917GG03</accession>
<keyword evidence="10" id="KW-0915">Sodium</keyword>
<keyword evidence="3 10" id="KW-0812">Transmembrane</keyword>
<evidence type="ECO:0000256" key="6">
    <source>
        <dbReference type="ARBA" id="ARBA00023303"/>
    </source>
</evidence>
<keyword evidence="5 10" id="KW-0472">Membrane</keyword>